<dbReference type="EnsemblPlants" id="PGSC0003DMT400092142">
    <property type="protein sequence ID" value="PGSC0003DMT400092142"/>
    <property type="gene ID" value="PGSC0003DMG400041713"/>
</dbReference>
<dbReference type="InParanoid" id="M1DP63"/>
<evidence type="ECO:0000313" key="2">
    <source>
        <dbReference type="Proteomes" id="UP000011115"/>
    </source>
</evidence>
<organism evidence="1 2">
    <name type="scientific">Solanum tuberosum</name>
    <name type="common">Potato</name>
    <dbReference type="NCBI Taxonomy" id="4113"/>
    <lineage>
        <taxon>Eukaryota</taxon>
        <taxon>Viridiplantae</taxon>
        <taxon>Streptophyta</taxon>
        <taxon>Embryophyta</taxon>
        <taxon>Tracheophyta</taxon>
        <taxon>Spermatophyta</taxon>
        <taxon>Magnoliopsida</taxon>
        <taxon>eudicotyledons</taxon>
        <taxon>Gunneridae</taxon>
        <taxon>Pentapetalae</taxon>
        <taxon>asterids</taxon>
        <taxon>lamiids</taxon>
        <taxon>Solanales</taxon>
        <taxon>Solanaceae</taxon>
        <taxon>Solanoideae</taxon>
        <taxon>Solaneae</taxon>
        <taxon>Solanum</taxon>
    </lineage>
</organism>
<keyword evidence="2" id="KW-1185">Reference proteome</keyword>
<dbReference type="Proteomes" id="UP000011115">
    <property type="component" value="Unassembled WGS sequence"/>
</dbReference>
<proteinExistence type="predicted"/>
<sequence>MDIVNEANRKMRTEVIQIRYDYVPKYGEECRMHGHNKKECRIGNNHKGKAVLANLQPQQQIEIAKIKNKEERKSLDRIGNNSGRFGSARNVLDAEVRAKQDALRMAQFFTTIPTPQENSIIDQRLNMNENEGKTVHMLI</sequence>
<dbReference type="HOGENOM" id="CLU_1848643_0_0_1"/>
<reference evidence="2" key="1">
    <citation type="journal article" date="2011" name="Nature">
        <title>Genome sequence and analysis of the tuber crop potato.</title>
        <authorList>
            <consortium name="The Potato Genome Sequencing Consortium"/>
        </authorList>
    </citation>
    <scope>NUCLEOTIDE SEQUENCE [LARGE SCALE GENOMIC DNA]</scope>
    <source>
        <strain evidence="2">cv. DM1-3 516 R44</strain>
    </source>
</reference>
<protein>
    <submittedName>
        <fullName evidence="1">Uncharacterized protein</fullName>
    </submittedName>
</protein>
<accession>M1DP63</accession>
<dbReference type="PaxDb" id="4113-PGSC0003DMT400092142"/>
<reference evidence="1" key="2">
    <citation type="submission" date="2015-06" db="UniProtKB">
        <authorList>
            <consortium name="EnsemblPlants"/>
        </authorList>
    </citation>
    <scope>IDENTIFICATION</scope>
    <source>
        <strain evidence="1">DM1-3 516 R44</strain>
    </source>
</reference>
<dbReference type="Gramene" id="PGSC0003DMT400092142">
    <property type="protein sequence ID" value="PGSC0003DMT400092142"/>
    <property type="gene ID" value="PGSC0003DMG400041713"/>
</dbReference>
<name>M1DP63_SOLTU</name>
<evidence type="ECO:0000313" key="1">
    <source>
        <dbReference type="EnsemblPlants" id="PGSC0003DMT400092142"/>
    </source>
</evidence>
<dbReference type="AlphaFoldDB" id="M1DP63"/>